<feature type="repeat" description="TPR" evidence="1">
    <location>
        <begin position="36"/>
        <end position="69"/>
    </location>
</feature>
<dbReference type="InterPro" id="IPR011990">
    <property type="entry name" value="TPR-like_helical_dom_sf"/>
</dbReference>
<organism evidence="3 4">
    <name type="scientific">Hericium alpestre</name>
    <dbReference type="NCBI Taxonomy" id="135208"/>
    <lineage>
        <taxon>Eukaryota</taxon>
        <taxon>Fungi</taxon>
        <taxon>Dikarya</taxon>
        <taxon>Basidiomycota</taxon>
        <taxon>Agaricomycotina</taxon>
        <taxon>Agaricomycetes</taxon>
        <taxon>Russulales</taxon>
        <taxon>Hericiaceae</taxon>
        <taxon>Hericium</taxon>
    </lineage>
</organism>
<dbReference type="Pfam" id="PF13181">
    <property type="entry name" value="TPR_8"/>
    <property type="match status" value="1"/>
</dbReference>
<evidence type="ECO:0000256" key="1">
    <source>
        <dbReference type="PROSITE-ProRule" id="PRU00339"/>
    </source>
</evidence>
<dbReference type="InterPro" id="IPR000210">
    <property type="entry name" value="BTB/POZ_dom"/>
</dbReference>
<dbReference type="InterPro" id="IPR011333">
    <property type="entry name" value="SKP1/BTB/POZ_sf"/>
</dbReference>
<evidence type="ECO:0000259" key="2">
    <source>
        <dbReference type="PROSITE" id="PS50097"/>
    </source>
</evidence>
<sequence>MSLKAELEAWAAALKAYDEEDFEKSLDLFSTIADSSKILTNMGLIYATLGEHEAAVEQFNAATGLDQYLAVANYTQLGLSFTLHSSEVLFNKGLSLIYLGSSRRAVLELEDASVHDSDQEPVMAGVPYLDDDADIVLRSSDGVHFHVHKLLLSKCSLVFADMFSLPQPKPSGKESTREERPVIQMAEDQHTLRLLLGFCYPAGVATVHLLKDIRVELGLTKKYQMPQTWKRLKSDLLMHVSTEPEKVFAISWSFEMKDVAVAAAKQSLHNPWFEQSLEGPAPPEFDYIPATAMYKLVSISACVLRPQ</sequence>
<evidence type="ECO:0000313" key="4">
    <source>
        <dbReference type="Proteomes" id="UP000298061"/>
    </source>
</evidence>
<keyword evidence="4" id="KW-1185">Reference proteome</keyword>
<dbReference type="SMART" id="SM00225">
    <property type="entry name" value="BTB"/>
    <property type="match status" value="1"/>
</dbReference>
<dbReference type="STRING" id="135208.A0A4Z0A0Y6"/>
<dbReference type="Gene3D" id="1.25.40.10">
    <property type="entry name" value="Tetratricopeptide repeat domain"/>
    <property type="match status" value="1"/>
</dbReference>
<dbReference type="OrthoDB" id="9450131at2759"/>
<gene>
    <name evidence="3" type="ORF">EWM64_g3902</name>
</gene>
<reference evidence="3 4" key="1">
    <citation type="submission" date="2019-02" db="EMBL/GenBank/DDBJ databases">
        <title>Genome sequencing of the rare red list fungi Hericium alpestre (H. flagellum).</title>
        <authorList>
            <person name="Buettner E."/>
            <person name="Kellner H."/>
        </authorList>
    </citation>
    <scope>NUCLEOTIDE SEQUENCE [LARGE SCALE GENOMIC DNA]</scope>
    <source>
        <strain evidence="3 4">DSM 108284</strain>
    </source>
</reference>
<dbReference type="AlphaFoldDB" id="A0A4Z0A0Y6"/>
<dbReference type="SUPFAM" id="SSF54695">
    <property type="entry name" value="POZ domain"/>
    <property type="match status" value="1"/>
</dbReference>
<comment type="caution">
    <text evidence="3">The sequence shown here is derived from an EMBL/GenBank/DDBJ whole genome shotgun (WGS) entry which is preliminary data.</text>
</comment>
<dbReference type="Pfam" id="PF00651">
    <property type="entry name" value="BTB"/>
    <property type="match status" value="1"/>
</dbReference>
<dbReference type="PANTHER" id="PTHR15175:SF0">
    <property type="entry name" value="SH3 DOMAIN-CONTAINING PROTEIN C23A1.17"/>
    <property type="match status" value="1"/>
</dbReference>
<dbReference type="EMBL" id="SFCI01000390">
    <property type="protein sequence ID" value="TFY80110.1"/>
    <property type="molecule type" value="Genomic_DNA"/>
</dbReference>
<dbReference type="Proteomes" id="UP000298061">
    <property type="component" value="Unassembled WGS sequence"/>
</dbReference>
<dbReference type="PANTHER" id="PTHR15175">
    <property type="entry name" value="NEUTROPHIL CYTOSOLIC FACTOR 2, NEUTROPHIL NADPH OXIDASE FACTOR 2"/>
    <property type="match status" value="1"/>
</dbReference>
<dbReference type="InterPro" id="IPR051864">
    <property type="entry name" value="NCF2_NOXA1"/>
</dbReference>
<proteinExistence type="predicted"/>
<feature type="domain" description="BTB" evidence="2">
    <location>
        <begin position="133"/>
        <end position="208"/>
    </location>
</feature>
<protein>
    <recommendedName>
        <fullName evidence="2">BTB domain-containing protein</fullName>
    </recommendedName>
</protein>
<dbReference type="PROSITE" id="PS50005">
    <property type="entry name" value="TPR"/>
    <property type="match status" value="1"/>
</dbReference>
<dbReference type="InterPro" id="IPR019734">
    <property type="entry name" value="TPR_rpt"/>
</dbReference>
<accession>A0A4Z0A0Y6</accession>
<keyword evidence="1" id="KW-0802">TPR repeat</keyword>
<evidence type="ECO:0000313" key="3">
    <source>
        <dbReference type="EMBL" id="TFY80110.1"/>
    </source>
</evidence>
<dbReference type="Gene3D" id="3.30.710.10">
    <property type="entry name" value="Potassium Channel Kv1.1, Chain A"/>
    <property type="match status" value="1"/>
</dbReference>
<dbReference type="SUPFAM" id="SSF48452">
    <property type="entry name" value="TPR-like"/>
    <property type="match status" value="1"/>
</dbReference>
<dbReference type="PROSITE" id="PS50097">
    <property type="entry name" value="BTB"/>
    <property type="match status" value="1"/>
</dbReference>
<name>A0A4Z0A0Y6_9AGAM</name>